<dbReference type="EnsemblPlants" id="Ma10_t18340.1">
    <property type="protein sequence ID" value="Ma10_p18340.1"/>
    <property type="gene ID" value="Ma10_g18340"/>
</dbReference>
<gene>
    <name evidence="1" type="ORF">GSMUA_321280.1</name>
</gene>
<sequence>MFVCDLLGIGEDLDSRGQSFIWRILRRGPSNRGHGE</sequence>
<evidence type="ECO:0000313" key="3">
    <source>
        <dbReference type="Proteomes" id="UP000012960"/>
    </source>
</evidence>
<protein>
    <submittedName>
        <fullName evidence="1">(wild Malaysian banana) hypothetical protein</fullName>
    </submittedName>
</protein>
<dbReference type="Proteomes" id="UP000012960">
    <property type="component" value="Unplaced"/>
</dbReference>
<dbReference type="InParanoid" id="A0A804KXL8"/>
<evidence type="ECO:0000313" key="2">
    <source>
        <dbReference type="EnsemblPlants" id="Ma10_p18340.1"/>
    </source>
</evidence>
<reference evidence="1" key="1">
    <citation type="submission" date="2021-03" db="EMBL/GenBank/DDBJ databases">
        <authorList>
            <consortium name="Genoscope - CEA"/>
            <person name="William W."/>
        </authorList>
    </citation>
    <scope>NUCLEOTIDE SEQUENCE</scope>
    <source>
        <strain evidence="1">Doubled-haploid Pahang</strain>
    </source>
</reference>
<keyword evidence="3" id="KW-1185">Reference proteome</keyword>
<proteinExistence type="predicted"/>
<name>A0A804KXL8_MUSAM</name>
<evidence type="ECO:0000313" key="1">
    <source>
        <dbReference type="EMBL" id="CAG1853902.1"/>
    </source>
</evidence>
<dbReference type="Gramene" id="Ma10_t18340.1">
    <property type="protein sequence ID" value="Ma10_p18340.1"/>
    <property type="gene ID" value="Ma10_g18340"/>
</dbReference>
<accession>A0A804KXL8</accession>
<dbReference type="EMBL" id="HG996476">
    <property type="protein sequence ID" value="CAG1853902.1"/>
    <property type="molecule type" value="Genomic_DNA"/>
</dbReference>
<organism evidence="2 3">
    <name type="scientific">Musa acuminata subsp. malaccensis</name>
    <name type="common">Wild banana</name>
    <name type="synonym">Musa malaccensis</name>
    <dbReference type="NCBI Taxonomy" id="214687"/>
    <lineage>
        <taxon>Eukaryota</taxon>
        <taxon>Viridiplantae</taxon>
        <taxon>Streptophyta</taxon>
        <taxon>Embryophyta</taxon>
        <taxon>Tracheophyta</taxon>
        <taxon>Spermatophyta</taxon>
        <taxon>Magnoliopsida</taxon>
        <taxon>Liliopsida</taxon>
        <taxon>Zingiberales</taxon>
        <taxon>Musaceae</taxon>
        <taxon>Musa</taxon>
    </lineage>
</organism>
<dbReference type="AlphaFoldDB" id="A0A804KXL8"/>
<reference evidence="2" key="2">
    <citation type="submission" date="2021-05" db="UniProtKB">
        <authorList>
            <consortium name="EnsemblPlants"/>
        </authorList>
    </citation>
    <scope>IDENTIFICATION</scope>
    <source>
        <strain evidence="2">subsp. malaccensis</strain>
    </source>
</reference>